<proteinExistence type="predicted"/>
<feature type="region of interest" description="Disordered" evidence="1">
    <location>
        <begin position="328"/>
        <end position="409"/>
    </location>
</feature>
<evidence type="ECO:0000313" key="3">
    <source>
        <dbReference type="Proteomes" id="UP000245764"/>
    </source>
</evidence>
<feature type="compositionally biased region" description="Basic and acidic residues" evidence="1">
    <location>
        <begin position="376"/>
        <end position="388"/>
    </location>
</feature>
<feature type="region of interest" description="Disordered" evidence="1">
    <location>
        <begin position="108"/>
        <end position="235"/>
    </location>
</feature>
<sequence>MGSFIPPSKSKPPTIPTNQRPNLIWCAWCCYHGKLECDLQNNQPCSRCADFNSKIHTQPAGTPLHDCYQAADGAWTTGWRQGEMEKKLRNAAVADNLPLGVFPDNANGRFIGPCGQRPNQQQARGPPQAQNHQIQQQPRGPPQRDHNQNQQRPRGPPRPQDNQRQQGPLSSVNALRSQHHPPQYNHQLQGPPRLVHPYGRQNNQQRQGPPSFANPYPSQYQPPSARLPYGSYAPQPSFDPRYNLYGAEPQSAFTDRSWQQELARQDRERREAHERAERAADADRLALLFTAGVRPLPGPAVPSELHGYQSTLLDQRDRLLAGRNTTQLTNTQNDTAQQQPVKNVNNKRQREEDEDDEIQPTSPREPSVSRGRRSRRSDPNENQKRIDKSTFFQNGRPTSKSAKEGCAWH</sequence>
<evidence type="ECO:0000256" key="1">
    <source>
        <dbReference type="SAM" id="MobiDB-lite"/>
    </source>
</evidence>
<accession>A0A2H1H0B3</accession>
<evidence type="ECO:0000313" key="2">
    <source>
        <dbReference type="EMBL" id="SMR59256.1"/>
    </source>
</evidence>
<feature type="compositionally biased region" description="Low complexity" evidence="1">
    <location>
        <begin position="328"/>
        <end position="339"/>
    </location>
</feature>
<feature type="compositionally biased region" description="Low complexity" evidence="1">
    <location>
        <begin position="126"/>
        <end position="138"/>
    </location>
</feature>
<reference evidence="3" key="1">
    <citation type="submission" date="2017-05" db="EMBL/GenBank/DDBJ databases">
        <authorList>
            <person name="Song R."/>
            <person name="Chenine A.L."/>
            <person name="Ruprecht R.M."/>
        </authorList>
    </citation>
    <scope>NUCLEOTIDE SEQUENCE [LARGE SCALE GENOMIC DNA]</scope>
</reference>
<gene>
    <name evidence="2" type="ORF">ZT1E4_G9991</name>
</gene>
<name>A0A2H1H0B3_ZYMTR</name>
<feature type="compositionally biased region" description="Polar residues" evidence="1">
    <location>
        <begin position="390"/>
        <end position="400"/>
    </location>
</feature>
<protein>
    <submittedName>
        <fullName evidence="2">Uncharacterized protein</fullName>
    </submittedName>
</protein>
<dbReference type="AlphaFoldDB" id="A0A2H1H0B3"/>
<organism evidence="2 3">
    <name type="scientific">Zymoseptoria tritici ST99CH_1E4</name>
    <dbReference type="NCBI Taxonomy" id="1276532"/>
    <lineage>
        <taxon>Eukaryota</taxon>
        <taxon>Fungi</taxon>
        <taxon>Dikarya</taxon>
        <taxon>Ascomycota</taxon>
        <taxon>Pezizomycotina</taxon>
        <taxon>Dothideomycetes</taxon>
        <taxon>Dothideomycetidae</taxon>
        <taxon>Mycosphaerellales</taxon>
        <taxon>Mycosphaerellaceae</taxon>
        <taxon>Zymoseptoria</taxon>
    </lineage>
</organism>
<dbReference type="EMBL" id="LT854262">
    <property type="protein sequence ID" value="SMR59256.1"/>
    <property type="molecule type" value="Genomic_DNA"/>
</dbReference>
<dbReference type="Proteomes" id="UP000245764">
    <property type="component" value="Chromosome 10"/>
</dbReference>